<dbReference type="AlphaFoldDB" id="W8T3H7"/>
<feature type="binding site" evidence="1">
    <location>
        <position position="147"/>
    </location>
    <ligand>
        <name>Ni(2+)</name>
        <dbReference type="ChEBI" id="CHEBI:49786"/>
    </ligand>
</feature>
<name>W8T3H7_PEPAC</name>
<accession>W8T3H7</accession>
<dbReference type="SUPFAM" id="SSF75500">
    <property type="entry name" value="Putative transcriptional regulator TM1602, C-terminal domain"/>
    <property type="match status" value="1"/>
</dbReference>
<organism evidence="4 5">
    <name type="scientific">Peptoclostridium acidaminophilum DSM 3953</name>
    <dbReference type="NCBI Taxonomy" id="1286171"/>
    <lineage>
        <taxon>Bacteria</taxon>
        <taxon>Bacillati</taxon>
        <taxon>Bacillota</taxon>
        <taxon>Clostridia</taxon>
        <taxon>Peptostreptococcales</taxon>
        <taxon>Peptoclostridiaceae</taxon>
        <taxon>Peptoclostridium</taxon>
    </lineage>
</organism>
<keyword evidence="1" id="KW-0533">Nickel</keyword>
<dbReference type="STRING" id="1286171.EAL2_c00210"/>
<keyword evidence="5" id="KW-1185">Reference proteome</keyword>
<evidence type="ECO:0000259" key="2">
    <source>
        <dbReference type="Pfam" id="PF02829"/>
    </source>
</evidence>
<evidence type="ECO:0000256" key="1">
    <source>
        <dbReference type="PIRSR" id="PIRSR037847-1"/>
    </source>
</evidence>
<dbReference type="PANTHER" id="PTHR40068">
    <property type="entry name" value="TRANSCRIPTION REPRESSOR NIAR-RELATED"/>
    <property type="match status" value="1"/>
</dbReference>
<dbReference type="InterPro" id="IPR013196">
    <property type="entry name" value="HTH_11"/>
</dbReference>
<dbReference type="GO" id="GO:0046872">
    <property type="term" value="F:metal ion binding"/>
    <property type="evidence" value="ECO:0007669"/>
    <property type="project" value="UniProtKB-KW"/>
</dbReference>
<reference evidence="4 5" key="1">
    <citation type="journal article" date="2014" name="Genome Announc.">
        <title>Complete Genome Sequence of Amino Acid-Utilizing Eubacterium acidaminophilum al-2 (DSM 3953).</title>
        <authorList>
            <person name="Poehlein A."/>
            <person name="Andreesen J.R."/>
            <person name="Daniel R."/>
        </authorList>
    </citation>
    <scope>NUCLEOTIDE SEQUENCE [LARGE SCALE GENOMIC DNA]</scope>
    <source>
        <strain evidence="4 5">DSM 3953</strain>
    </source>
</reference>
<feature type="domain" description="Helix-turn-helix type 11" evidence="3">
    <location>
        <begin position="7"/>
        <end position="58"/>
    </location>
</feature>
<feature type="binding site" evidence="1">
    <location>
        <position position="86"/>
    </location>
    <ligand>
        <name>Ni(2+)</name>
        <dbReference type="ChEBI" id="CHEBI:49786"/>
    </ligand>
</feature>
<evidence type="ECO:0000313" key="5">
    <source>
        <dbReference type="Proteomes" id="UP000019591"/>
    </source>
</evidence>
<feature type="domain" description="3H" evidence="2">
    <location>
        <begin position="73"/>
        <end position="170"/>
    </location>
</feature>
<dbReference type="Pfam" id="PF02829">
    <property type="entry name" value="3H"/>
    <property type="match status" value="1"/>
</dbReference>
<dbReference type="Proteomes" id="UP000019591">
    <property type="component" value="Chromosome"/>
</dbReference>
<evidence type="ECO:0000313" key="4">
    <source>
        <dbReference type="EMBL" id="AHM55385.1"/>
    </source>
</evidence>
<gene>
    <name evidence="4" type="ORF">EAL2_c00210</name>
</gene>
<sequence>MDTHMRRERLEMLLKESNEPITGSRLASIFDVSRQIIVGDIAILRARGLNIIATPQGYFIPEKNEEDIFRDIIVSRHFTFDELEDELLTIVDNGGKILDVIVDHSVYGELRAVINISSRKDAEEFIERLKGNKALPMSSLTNGIHLHTIETKDENTFNGIVEKLKTKGYLLV</sequence>
<dbReference type="PANTHER" id="PTHR40068:SF1">
    <property type="entry name" value="TRANSCRIPTION REPRESSOR NIAR-RELATED"/>
    <property type="match status" value="1"/>
</dbReference>
<dbReference type="InterPro" id="IPR035922">
    <property type="entry name" value="3H_dom_sf"/>
</dbReference>
<dbReference type="PIRSF" id="PIRSF037847">
    <property type="entry name" value="NiaR"/>
    <property type="match status" value="1"/>
</dbReference>
<feature type="binding site" evidence="1">
    <location>
        <position position="145"/>
    </location>
    <ligand>
        <name>Ni(2+)</name>
        <dbReference type="ChEBI" id="CHEBI:49786"/>
    </ligand>
</feature>
<proteinExistence type="predicted"/>
<evidence type="ECO:0000259" key="3">
    <source>
        <dbReference type="Pfam" id="PF08279"/>
    </source>
</evidence>
<dbReference type="Gene3D" id="3.30.1340.20">
    <property type="entry name" value="3H domain"/>
    <property type="match status" value="1"/>
</dbReference>
<dbReference type="Gene3D" id="1.10.10.10">
    <property type="entry name" value="Winged helix-like DNA-binding domain superfamily/Winged helix DNA-binding domain"/>
    <property type="match status" value="1"/>
</dbReference>
<dbReference type="SUPFAM" id="SSF46785">
    <property type="entry name" value="Winged helix' DNA-binding domain"/>
    <property type="match status" value="1"/>
</dbReference>
<protein>
    <submittedName>
        <fullName evidence="4">3H domain-containing protein</fullName>
    </submittedName>
</protein>
<dbReference type="InterPro" id="IPR036388">
    <property type="entry name" value="WH-like_DNA-bd_sf"/>
</dbReference>
<dbReference type="KEGG" id="eac:EAL2_c00210"/>
<dbReference type="InterPro" id="IPR026043">
    <property type="entry name" value="NadR"/>
</dbReference>
<dbReference type="PATRIC" id="fig|1286171.3.peg.17"/>
<dbReference type="EMBL" id="CP007452">
    <property type="protein sequence ID" value="AHM55385.1"/>
    <property type="molecule type" value="Genomic_DNA"/>
</dbReference>
<dbReference type="Pfam" id="PF08279">
    <property type="entry name" value="HTH_11"/>
    <property type="match status" value="1"/>
</dbReference>
<dbReference type="eggNOG" id="COG1827">
    <property type="taxonomic scope" value="Bacteria"/>
</dbReference>
<dbReference type="RefSeq" id="WP_025434437.1">
    <property type="nucleotide sequence ID" value="NZ_CP007452.1"/>
</dbReference>
<dbReference type="InterPro" id="IPR036390">
    <property type="entry name" value="WH_DNA-bd_sf"/>
</dbReference>
<dbReference type="InterPro" id="IPR004173">
    <property type="entry name" value="3H_domain"/>
</dbReference>
<dbReference type="HOGENOM" id="CLU_108798_0_0_9"/>
<keyword evidence="1" id="KW-0479">Metal-binding</keyword>
<feature type="binding site" evidence="1">
    <location>
        <position position="77"/>
    </location>
    <ligand>
        <name>Ni(2+)</name>
        <dbReference type="ChEBI" id="CHEBI:49786"/>
    </ligand>
</feature>